<comment type="caution">
    <text evidence="1">The sequence shown here is derived from an EMBL/GenBank/DDBJ whole genome shotgun (WGS) entry which is preliminary data.</text>
</comment>
<organism evidence="1 2">
    <name type="scientific">Paenibacillus piri</name>
    <dbReference type="NCBI Taxonomy" id="2547395"/>
    <lineage>
        <taxon>Bacteria</taxon>
        <taxon>Bacillati</taxon>
        <taxon>Bacillota</taxon>
        <taxon>Bacilli</taxon>
        <taxon>Bacillales</taxon>
        <taxon>Paenibacillaceae</taxon>
        <taxon>Paenibacillus</taxon>
    </lineage>
</organism>
<dbReference type="AlphaFoldDB" id="A0A4R5KXT2"/>
<name>A0A4R5KXT2_9BACL</name>
<dbReference type="RefSeq" id="WP_133225600.1">
    <property type="nucleotide sequence ID" value="NZ_SMRT01000001.1"/>
</dbReference>
<protein>
    <submittedName>
        <fullName evidence="1">Uncharacterized protein</fullName>
    </submittedName>
</protein>
<gene>
    <name evidence="1" type="ORF">E1757_04570</name>
</gene>
<evidence type="ECO:0000313" key="2">
    <source>
        <dbReference type="Proteomes" id="UP000295636"/>
    </source>
</evidence>
<dbReference type="OrthoDB" id="9952120at2"/>
<keyword evidence="2" id="KW-1185">Reference proteome</keyword>
<dbReference type="EMBL" id="SMRT01000001">
    <property type="protein sequence ID" value="TDG00890.1"/>
    <property type="molecule type" value="Genomic_DNA"/>
</dbReference>
<accession>A0A4R5KXT2</accession>
<dbReference type="Proteomes" id="UP000295636">
    <property type="component" value="Unassembled WGS sequence"/>
</dbReference>
<sequence>MDRYTVAVDVEKTDDNVYSARRMIVCHPVETEEEFKATFSQKISKVALNSKGIEGLLPNPLVLKDGTRISKAWNIEFKEPKSYEEAERFVNILQRFLEFMRGSSLNLENIIFSTEDERSIESIFPEPVFKQLSVPSRDMIQRMFASAQIDNDEQTSVTVILGVWTQFFIETAHHAFLESMPDVMRPYEHEAKNKIISDRFDFLTGMIKFVLPEIVKDNNGNDKSAGRLLKELLEPPTRATRLEHRGKREIIERCKNLRNLVVHKLRDSNSKTDISEKDYDIFETFFYQNFSHLMIQSLKVSQEDNSIKGA</sequence>
<proteinExistence type="predicted"/>
<reference evidence="1 2" key="1">
    <citation type="submission" date="2019-03" db="EMBL/GenBank/DDBJ databases">
        <title>This is whole genome sequence of Paenibacillus sp MS74 strain.</title>
        <authorList>
            <person name="Trinh H.N."/>
        </authorList>
    </citation>
    <scope>NUCLEOTIDE SEQUENCE [LARGE SCALE GENOMIC DNA]</scope>
    <source>
        <strain evidence="1 2">MS74</strain>
    </source>
</reference>
<evidence type="ECO:0000313" key="1">
    <source>
        <dbReference type="EMBL" id="TDG00890.1"/>
    </source>
</evidence>